<evidence type="ECO:0000313" key="2">
    <source>
        <dbReference type="Proteomes" id="UP000324800"/>
    </source>
</evidence>
<comment type="caution">
    <text evidence="1">The sequence shown here is derived from an EMBL/GenBank/DDBJ whole genome shotgun (WGS) entry which is preliminary data.</text>
</comment>
<evidence type="ECO:0000313" key="1">
    <source>
        <dbReference type="EMBL" id="KAA6395904.1"/>
    </source>
</evidence>
<reference evidence="1 2" key="1">
    <citation type="submission" date="2019-03" db="EMBL/GenBank/DDBJ databases">
        <title>Single cell metagenomics reveals metabolic interactions within the superorganism composed of flagellate Streblomastix strix and complex community of Bacteroidetes bacteria on its surface.</title>
        <authorList>
            <person name="Treitli S.C."/>
            <person name="Kolisko M."/>
            <person name="Husnik F."/>
            <person name="Keeling P."/>
            <person name="Hampl V."/>
        </authorList>
    </citation>
    <scope>NUCLEOTIDE SEQUENCE [LARGE SCALE GENOMIC DNA]</scope>
    <source>
        <strain evidence="1">ST1C</strain>
    </source>
</reference>
<dbReference type="EMBL" id="SNRW01001565">
    <property type="protein sequence ID" value="KAA6395904.1"/>
    <property type="molecule type" value="Genomic_DNA"/>
</dbReference>
<organism evidence="1 2">
    <name type="scientific">Streblomastix strix</name>
    <dbReference type="NCBI Taxonomy" id="222440"/>
    <lineage>
        <taxon>Eukaryota</taxon>
        <taxon>Metamonada</taxon>
        <taxon>Preaxostyla</taxon>
        <taxon>Oxymonadida</taxon>
        <taxon>Streblomastigidae</taxon>
        <taxon>Streblomastix</taxon>
    </lineage>
</organism>
<sequence length="55" mass="6184">MCVRQSWIIDTKSLYGTEGQDGTEKYKTSKVDGQKMAQLANNTEDSKLIESILTE</sequence>
<proteinExistence type="predicted"/>
<dbReference type="Proteomes" id="UP000324800">
    <property type="component" value="Unassembled WGS sequence"/>
</dbReference>
<gene>
    <name evidence="1" type="ORF">EZS28_008564</name>
</gene>
<dbReference type="AlphaFoldDB" id="A0A5J4WLQ7"/>
<accession>A0A5J4WLQ7</accession>
<name>A0A5J4WLQ7_9EUKA</name>
<protein>
    <submittedName>
        <fullName evidence="1">Uncharacterized protein</fullName>
    </submittedName>
</protein>
<feature type="non-terminal residue" evidence="1">
    <location>
        <position position="55"/>
    </location>
</feature>